<dbReference type="RefSeq" id="WP_380127599.1">
    <property type="nucleotide sequence ID" value="NZ_JBHSIU010000110.1"/>
</dbReference>
<feature type="region of interest" description="Disordered" evidence="1">
    <location>
        <begin position="1"/>
        <end position="20"/>
    </location>
</feature>
<comment type="caution">
    <text evidence="2">The sequence shown here is derived from an EMBL/GenBank/DDBJ whole genome shotgun (WGS) entry which is preliminary data.</text>
</comment>
<name>A0ABV9WIT1_9ACTN</name>
<gene>
    <name evidence="2" type="ORF">ACFPIJ_55205</name>
</gene>
<proteinExistence type="predicted"/>
<protein>
    <submittedName>
        <fullName evidence="2">Uncharacterized protein</fullName>
    </submittedName>
</protein>
<evidence type="ECO:0000313" key="3">
    <source>
        <dbReference type="Proteomes" id="UP001595912"/>
    </source>
</evidence>
<dbReference type="EMBL" id="JBHSIU010000110">
    <property type="protein sequence ID" value="MFC5006948.1"/>
    <property type="molecule type" value="Genomic_DNA"/>
</dbReference>
<sequence>MTTPTSVGTPADAPVTPGVLPDGPVYPATSDGVLAALTALGDTADAVATALLALGYTGRPASPAYCPIAWYLIDAVPELDTEHVEVGCDDAGLWNAPRGHAIDVDLPDQVVAFITAFDGGAYPELAW</sequence>
<reference evidence="3" key="1">
    <citation type="journal article" date="2019" name="Int. J. Syst. Evol. Microbiol.">
        <title>The Global Catalogue of Microorganisms (GCM) 10K type strain sequencing project: providing services to taxonomists for standard genome sequencing and annotation.</title>
        <authorList>
            <consortium name="The Broad Institute Genomics Platform"/>
            <consortium name="The Broad Institute Genome Sequencing Center for Infectious Disease"/>
            <person name="Wu L."/>
            <person name="Ma J."/>
        </authorList>
    </citation>
    <scope>NUCLEOTIDE SEQUENCE [LARGE SCALE GENOMIC DNA]</scope>
    <source>
        <strain evidence="3">CGMCC 4.7152</strain>
    </source>
</reference>
<evidence type="ECO:0000256" key="1">
    <source>
        <dbReference type="SAM" id="MobiDB-lite"/>
    </source>
</evidence>
<organism evidence="2 3">
    <name type="scientific">Dactylosporangium cerinum</name>
    <dbReference type="NCBI Taxonomy" id="1434730"/>
    <lineage>
        <taxon>Bacteria</taxon>
        <taxon>Bacillati</taxon>
        <taxon>Actinomycetota</taxon>
        <taxon>Actinomycetes</taxon>
        <taxon>Micromonosporales</taxon>
        <taxon>Micromonosporaceae</taxon>
        <taxon>Dactylosporangium</taxon>
    </lineage>
</organism>
<accession>A0ABV9WIT1</accession>
<evidence type="ECO:0000313" key="2">
    <source>
        <dbReference type="EMBL" id="MFC5006948.1"/>
    </source>
</evidence>
<dbReference type="Proteomes" id="UP001595912">
    <property type="component" value="Unassembled WGS sequence"/>
</dbReference>
<keyword evidence="3" id="KW-1185">Reference proteome</keyword>